<organism evidence="1 2">
    <name type="scientific">Gigaspora margarita</name>
    <dbReference type="NCBI Taxonomy" id="4874"/>
    <lineage>
        <taxon>Eukaryota</taxon>
        <taxon>Fungi</taxon>
        <taxon>Fungi incertae sedis</taxon>
        <taxon>Mucoromycota</taxon>
        <taxon>Glomeromycotina</taxon>
        <taxon>Glomeromycetes</taxon>
        <taxon>Diversisporales</taxon>
        <taxon>Gigasporaceae</taxon>
        <taxon>Gigaspora</taxon>
    </lineage>
</organism>
<dbReference type="Proteomes" id="UP000789901">
    <property type="component" value="Unassembled WGS sequence"/>
</dbReference>
<comment type="caution">
    <text evidence="1">The sequence shown here is derived from an EMBL/GenBank/DDBJ whole genome shotgun (WGS) entry which is preliminary data.</text>
</comment>
<keyword evidence="2" id="KW-1185">Reference proteome</keyword>
<proteinExistence type="predicted"/>
<evidence type="ECO:0000313" key="1">
    <source>
        <dbReference type="EMBL" id="CAG8851102.1"/>
    </source>
</evidence>
<name>A0ABN7XAD0_GIGMA</name>
<evidence type="ECO:0000313" key="2">
    <source>
        <dbReference type="Proteomes" id="UP000789901"/>
    </source>
</evidence>
<feature type="non-terminal residue" evidence="1">
    <location>
        <position position="1"/>
    </location>
</feature>
<sequence length="47" mass="5305">NKLGKNEFIDKKNESIVENDSDIDKMTGDVATMANLFENAKQSFLQL</sequence>
<reference evidence="1 2" key="1">
    <citation type="submission" date="2021-06" db="EMBL/GenBank/DDBJ databases">
        <authorList>
            <person name="Kallberg Y."/>
            <person name="Tangrot J."/>
            <person name="Rosling A."/>
        </authorList>
    </citation>
    <scope>NUCLEOTIDE SEQUENCE [LARGE SCALE GENOMIC DNA]</scope>
    <source>
        <strain evidence="1 2">120-4 pot B 10/14</strain>
    </source>
</reference>
<accession>A0ABN7XAD0</accession>
<protein>
    <submittedName>
        <fullName evidence="1">26944_t:CDS:1</fullName>
    </submittedName>
</protein>
<gene>
    <name evidence="1" type="ORF">GMARGA_LOCUS40561</name>
</gene>
<dbReference type="EMBL" id="CAJVQB010104286">
    <property type="protein sequence ID" value="CAG8851102.1"/>
    <property type="molecule type" value="Genomic_DNA"/>
</dbReference>